<organism evidence="13 14">
    <name type="scientific">Ramazzottius varieornatus</name>
    <name type="common">Water bear</name>
    <name type="synonym">Tardigrade</name>
    <dbReference type="NCBI Taxonomy" id="947166"/>
    <lineage>
        <taxon>Eukaryota</taxon>
        <taxon>Metazoa</taxon>
        <taxon>Ecdysozoa</taxon>
        <taxon>Tardigrada</taxon>
        <taxon>Eutardigrada</taxon>
        <taxon>Parachela</taxon>
        <taxon>Hypsibioidea</taxon>
        <taxon>Ramazzottiidae</taxon>
        <taxon>Ramazzottius</taxon>
    </lineage>
</organism>
<dbReference type="PROSITE" id="PS50262">
    <property type="entry name" value="G_PROTEIN_RECEP_F1_2"/>
    <property type="match status" value="1"/>
</dbReference>
<evidence type="ECO:0000256" key="3">
    <source>
        <dbReference type="ARBA" id="ARBA00022692"/>
    </source>
</evidence>
<keyword evidence="4 11" id="KW-1133">Transmembrane helix</keyword>
<evidence type="ECO:0000256" key="7">
    <source>
        <dbReference type="ARBA" id="ARBA00023157"/>
    </source>
</evidence>
<evidence type="ECO:0000256" key="11">
    <source>
        <dbReference type="SAM" id="Phobius"/>
    </source>
</evidence>
<dbReference type="OrthoDB" id="6435638at2759"/>
<feature type="transmembrane region" description="Helical" evidence="11">
    <location>
        <begin position="256"/>
        <end position="282"/>
    </location>
</feature>
<feature type="transmembrane region" description="Helical" evidence="11">
    <location>
        <begin position="95"/>
        <end position="113"/>
    </location>
</feature>
<dbReference type="InterPro" id="IPR017452">
    <property type="entry name" value="GPCR_Rhodpsn_7TM"/>
</dbReference>
<keyword evidence="3 10" id="KW-0812">Transmembrane</keyword>
<feature type="transmembrane region" description="Helical" evidence="11">
    <location>
        <begin position="297"/>
        <end position="319"/>
    </location>
</feature>
<dbReference type="GO" id="GO:0042277">
    <property type="term" value="F:peptide binding"/>
    <property type="evidence" value="ECO:0007669"/>
    <property type="project" value="TreeGrafter"/>
</dbReference>
<evidence type="ECO:0000259" key="12">
    <source>
        <dbReference type="PROSITE" id="PS50262"/>
    </source>
</evidence>
<proteinExistence type="inferred from homology"/>
<protein>
    <recommendedName>
        <fullName evidence="12">G-protein coupled receptors family 1 profile domain-containing protein</fullName>
    </recommendedName>
</protein>
<gene>
    <name evidence="13" type="primary">RvY_07326</name>
    <name evidence="13" type="synonym">RvY_07326.1</name>
    <name evidence="13" type="ORF">RvY_07326-1</name>
</gene>
<dbReference type="SUPFAM" id="SSF81321">
    <property type="entry name" value="Family A G protein-coupled receptor-like"/>
    <property type="match status" value="1"/>
</dbReference>
<evidence type="ECO:0000256" key="6">
    <source>
        <dbReference type="ARBA" id="ARBA00023136"/>
    </source>
</evidence>
<keyword evidence="9 10" id="KW-0807">Transducer</keyword>
<feature type="transmembrane region" description="Helical" evidence="11">
    <location>
        <begin position="20"/>
        <end position="40"/>
    </location>
</feature>
<dbReference type="InterPro" id="IPR001658">
    <property type="entry name" value="GphnRH_fam_rcpt"/>
</dbReference>
<keyword evidence="2" id="KW-1003">Cell membrane</keyword>
<dbReference type="PRINTS" id="PR00529">
    <property type="entry name" value="GNADOTRPHINR"/>
</dbReference>
<dbReference type="PRINTS" id="PR00237">
    <property type="entry name" value="GPCRRHODOPSN"/>
</dbReference>
<dbReference type="STRING" id="947166.A0A1D1V4B7"/>
<reference evidence="13 14" key="1">
    <citation type="journal article" date="2016" name="Nat. Commun.">
        <title>Extremotolerant tardigrade genome and improved radiotolerance of human cultured cells by tardigrade-unique protein.</title>
        <authorList>
            <person name="Hashimoto T."/>
            <person name="Horikawa D.D."/>
            <person name="Saito Y."/>
            <person name="Kuwahara H."/>
            <person name="Kozuka-Hata H."/>
            <person name="Shin-I T."/>
            <person name="Minakuchi Y."/>
            <person name="Ohishi K."/>
            <person name="Motoyama A."/>
            <person name="Aizu T."/>
            <person name="Enomoto A."/>
            <person name="Kondo K."/>
            <person name="Tanaka S."/>
            <person name="Hara Y."/>
            <person name="Koshikawa S."/>
            <person name="Sagara H."/>
            <person name="Miura T."/>
            <person name="Yokobori S."/>
            <person name="Miyagawa K."/>
            <person name="Suzuki Y."/>
            <person name="Kubo T."/>
            <person name="Oyama M."/>
            <person name="Kohara Y."/>
            <person name="Fujiyama A."/>
            <person name="Arakawa K."/>
            <person name="Katayama T."/>
            <person name="Toyoda A."/>
            <person name="Kunieda T."/>
        </authorList>
    </citation>
    <scope>NUCLEOTIDE SEQUENCE [LARGE SCALE GENOMIC DNA]</scope>
    <source>
        <strain evidence="13 14">YOKOZUNA-1</strain>
    </source>
</reference>
<dbReference type="PANTHER" id="PTHR24241:SF59">
    <property type="entry name" value="ADIPOKINETIC HORMONE RECEPTOR, ISOFORM C"/>
    <property type="match status" value="1"/>
</dbReference>
<evidence type="ECO:0000256" key="9">
    <source>
        <dbReference type="ARBA" id="ARBA00023224"/>
    </source>
</evidence>
<accession>A0A1D1V4B7</accession>
<dbReference type="Gene3D" id="1.20.1070.10">
    <property type="entry name" value="Rhodopsin 7-helix transmembrane proteins"/>
    <property type="match status" value="1"/>
</dbReference>
<comment type="similarity">
    <text evidence="10">Belongs to the G-protein coupled receptor 1 family.</text>
</comment>
<feature type="transmembrane region" description="Helical" evidence="11">
    <location>
        <begin position="187"/>
        <end position="212"/>
    </location>
</feature>
<dbReference type="PROSITE" id="PS00237">
    <property type="entry name" value="G_PROTEIN_RECEP_F1_1"/>
    <property type="match status" value="1"/>
</dbReference>
<dbReference type="GO" id="GO:0005886">
    <property type="term" value="C:plasma membrane"/>
    <property type="evidence" value="ECO:0007669"/>
    <property type="project" value="UniProtKB-SubCell"/>
</dbReference>
<keyword evidence="5 10" id="KW-0297">G-protein coupled receptor</keyword>
<comment type="subcellular location">
    <subcellularLocation>
        <location evidence="1">Cell membrane</location>
        <topology evidence="1">Multi-pass membrane protein</topology>
    </subcellularLocation>
</comment>
<evidence type="ECO:0000313" key="13">
    <source>
        <dbReference type="EMBL" id="GAU95760.1"/>
    </source>
</evidence>
<dbReference type="Pfam" id="PF00001">
    <property type="entry name" value="7tm_1"/>
    <property type="match status" value="1"/>
</dbReference>
<evidence type="ECO:0000256" key="4">
    <source>
        <dbReference type="ARBA" id="ARBA00022989"/>
    </source>
</evidence>
<feature type="domain" description="G-protein coupled receptors family 1 profile" evidence="12">
    <location>
        <begin position="31"/>
        <end position="316"/>
    </location>
</feature>
<comment type="caution">
    <text evidence="13">The sequence shown here is derived from an EMBL/GenBank/DDBJ whole genome shotgun (WGS) entry which is preliminary data.</text>
</comment>
<dbReference type="EMBL" id="BDGG01000003">
    <property type="protein sequence ID" value="GAU95760.1"/>
    <property type="molecule type" value="Genomic_DNA"/>
</dbReference>
<dbReference type="InterPro" id="IPR000276">
    <property type="entry name" value="GPCR_Rhodpsn"/>
</dbReference>
<evidence type="ECO:0000256" key="5">
    <source>
        <dbReference type="ARBA" id="ARBA00023040"/>
    </source>
</evidence>
<keyword evidence="7" id="KW-1015">Disulfide bond</keyword>
<feature type="transmembrane region" description="Helical" evidence="11">
    <location>
        <begin position="133"/>
        <end position="155"/>
    </location>
</feature>
<dbReference type="GO" id="GO:0016500">
    <property type="term" value="F:protein-hormone receptor activity"/>
    <property type="evidence" value="ECO:0007669"/>
    <property type="project" value="InterPro"/>
</dbReference>
<evidence type="ECO:0000256" key="2">
    <source>
        <dbReference type="ARBA" id="ARBA00022475"/>
    </source>
</evidence>
<evidence type="ECO:0000256" key="8">
    <source>
        <dbReference type="ARBA" id="ARBA00023170"/>
    </source>
</evidence>
<feature type="transmembrane region" description="Helical" evidence="11">
    <location>
        <begin position="52"/>
        <end position="75"/>
    </location>
</feature>
<evidence type="ECO:0000313" key="14">
    <source>
        <dbReference type="Proteomes" id="UP000186922"/>
    </source>
</evidence>
<dbReference type="GO" id="GO:0032870">
    <property type="term" value="P:cellular response to hormone stimulus"/>
    <property type="evidence" value="ECO:0007669"/>
    <property type="project" value="TreeGrafter"/>
</dbReference>
<keyword evidence="8 10" id="KW-0675">Receptor</keyword>
<dbReference type="Proteomes" id="UP000186922">
    <property type="component" value="Unassembled WGS sequence"/>
</dbReference>
<keyword evidence="14" id="KW-1185">Reference proteome</keyword>
<dbReference type="PANTHER" id="PTHR24241">
    <property type="entry name" value="NEUROPEPTIDE RECEPTOR-RELATED G-PROTEIN COUPLED RECEPTOR"/>
    <property type="match status" value="1"/>
</dbReference>
<dbReference type="GO" id="GO:0004930">
    <property type="term" value="F:G protein-coupled receptor activity"/>
    <property type="evidence" value="ECO:0007669"/>
    <property type="project" value="UniProtKB-KW"/>
</dbReference>
<name>A0A1D1V4B7_RAMVA</name>
<dbReference type="AlphaFoldDB" id="A0A1D1V4B7"/>
<keyword evidence="6 11" id="KW-0472">Membrane</keyword>
<evidence type="ECO:0000256" key="1">
    <source>
        <dbReference type="ARBA" id="ARBA00004651"/>
    </source>
</evidence>
<sequence>MNTSSEDAVEMASRKIQIHVLFSLSFLAIVGNSAVILNLVRKRIRGRSFGNIDHLILQLAISDLLVGFFCLAADGAWKYTYWWLAGNSACKFVKFMQMLALYCSTYTIVSIAIDRCIAIRASCGLSRTSHRQVVKIMSLFACTMSVFCSLPQIYIFRSIASPFDSENGFHEQCVTYGAYTEEWQEPAYILFTCAAMFILPLIIIIISYTLIFKKIHDESEFRSEVFTHGVKRVAFFYSAAGDHRDALMKKAKMKALCVSMLVIVTFLLCWAPYYISVLYYVLANKPQKEESGNAERIFQVIFFFGMSNSVFNPLIYGAFHMAQRSRAAWKRWQSRTTTYAGSFKSMNANGLRLEETTPVFSPLSRANTFTARTNRQLFNKQHRFTSVCAVKSLDV</sequence>
<evidence type="ECO:0000256" key="10">
    <source>
        <dbReference type="RuleBase" id="RU000688"/>
    </source>
</evidence>